<dbReference type="Pfam" id="PF24883">
    <property type="entry name" value="NPHP3_N"/>
    <property type="match status" value="1"/>
</dbReference>
<reference evidence="3 4" key="1">
    <citation type="submission" date="2014-04" db="EMBL/GenBank/DDBJ databases">
        <title>Evolutionary Origins and Diversification of the Mycorrhizal Mutualists.</title>
        <authorList>
            <consortium name="DOE Joint Genome Institute"/>
            <consortium name="Mycorrhizal Genomics Consortium"/>
            <person name="Kohler A."/>
            <person name="Kuo A."/>
            <person name="Nagy L.G."/>
            <person name="Floudas D."/>
            <person name="Copeland A."/>
            <person name="Barry K.W."/>
            <person name="Cichocki N."/>
            <person name="Veneault-Fourrey C."/>
            <person name="LaButti K."/>
            <person name="Lindquist E.A."/>
            <person name="Lipzen A."/>
            <person name="Lundell T."/>
            <person name="Morin E."/>
            <person name="Murat C."/>
            <person name="Riley R."/>
            <person name="Ohm R."/>
            <person name="Sun H."/>
            <person name="Tunlid A."/>
            <person name="Henrissat B."/>
            <person name="Grigoriev I.V."/>
            <person name="Hibbett D.S."/>
            <person name="Martin F."/>
        </authorList>
    </citation>
    <scope>NUCLEOTIDE SEQUENCE [LARGE SCALE GENOMIC DNA]</scope>
    <source>
        <strain evidence="3 4">FD-317 M1</strain>
    </source>
</reference>
<name>A0A0D0B9Y3_9AGAR</name>
<evidence type="ECO:0000256" key="1">
    <source>
        <dbReference type="ARBA" id="ARBA00022737"/>
    </source>
</evidence>
<proteinExistence type="predicted"/>
<evidence type="ECO:0000313" key="4">
    <source>
        <dbReference type="Proteomes" id="UP000053593"/>
    </source>
</evidence>
<feature type="domain" description="Nephrocystin 3-like N-terminal" evidence="2">
    <location>
        <begin position="75"/>
        <end position="159"/>
    </location>
</feature>
<evidence type="ECO:0000259" key="2">
    <source>
        <dbReference type="Pfam" id="PF24883"/>
    </source>
</evidence>
<accession>A0A0D0B9Y3</accession>
<dbReference type="EMBL" id="KN834874">
    <property type="protein sequence ID" value="KIK51041.1"/>
    <property type="molecule type" value="Genomic_DNA"/>
</dbReference>
<keyword evidence="4" id="KW-1185">Reference proteome</keyword>
<protein>
    <recommendedName>
        <fullName evidence="2">Nephrocystin 3-like N-terminal domain-containing protein</fullName>
    </recommendedName>
</protein>
<dbReference type="SUPFAM" id="SSF52540">
    <property type="entry name" value="P-loop containing nucleoside triphosphate hydrolases"/>
    <property type="match status" value="1"/>
</dbReference>
<dbReference type="InterPro" id="IPR027417">
    <property type="entry name" value="P-loop_NTPase"/>
</dbReference>
<dbReference type="InterPro" id="IPR056884">
    <property type="entry name" value="NPHP3-like_N"/>
</dbReference>
<keyword evidence="1" id="KW-0677">Repeat</keyword>
<evidence type="ECO:0000313" key="3">
    <source>
        <dbReference type="EMBL" id="KIK51041.1"/>
    </source>
</evidence>
<dbReference type="CDD" id="cd02019">
    <property type="entry name" value="NK"/>
    <property type="match status" value="1"/>
</dbReference>
<sequence length="164" mass="17926">MKAQGFPTNSPSFESTTYLPGAMNNFAPANSASLFPGASNFCIYRGQFTALLSLHESSSTSALVDAKAPRQCHPGTREEILKSIEEWAYNGNSRGSYWISGMAGTGKFTIARSVSNTFAKDGLLAGSFFFSRFDPSRNNPKRLFTTIASQWPMRNRNCAQSSIL</sequence>
<dbReference type="OrthoDB" id="2928561at2759"/>
<dbReference type="HOGENOM" id="CLU_1619214_0_0_1"/>
<gene>
    <name evidence="3" type="ORF">GYMLUDRAFT_982785</name>
</gene>
<dbReference type="AlphaFoldDB" id="A0A0D0B9Y3"/>
<dbReference type="Gene3D" id="3.40.50.300">
    <property type="entry name" value="P-loop containing nucleotide triphosphate hydrolases"/>
    <property type="match status" value="1"/>
</dbReference>
<organism evidence="3 4">
    <name type="scientific">Collybiopsis luxurians FD-317 M1</name>
    <dbReference type="NCBI Taxonomy" id="944289"/>
    <lineage>
        <taxon>Eukaryota</taxon>
        <taxon>Fungi</taxon>
        <taxon>Dikarya</taxon>
        <taxon>Basidiomycota</taxon>
        <taxon>Agaricomycotina</taxon>
        <taxon>Agaricomycetes</taxon>
        <taxon>Agaricomycetidae</taxon>
        <taxon>Agaricales</taxon>
        <taxon>Marasmiineae</taxon>
        <taxon>Omphalotaceae</taxon>
        <taxon>Collybiopsis</taxon>
        <taxon>Collybiopsis luxurians</taxon>
    </lineage>
</organism>
<dbReference type="Proteomes" id="UP000053593">
    <property type="component" value="Unassembled WGS sequence"/>
</dbReference>